<evidence type="ECO:0000259" key="1">
    <source>
        <dbReference type="Pfam" id="PF00723"/>
    </source>
</evidence>
<evidence type="ECO:0000313" key="4">
    <source>
        <dbReference type="Proteomes" id="UP000293865"/>
    </source>
</evidence>
<dbReference type="PANTHER" id="PTHR31616">
    <property type="entry name" value="TREHALASE"/>
    <property type="match status" value="1"/>
</dbReference>
<dbReference type="EMBL" id="SDPN01000006">
    <property type="protein sequence ID" value="RXZ72197.1"/>
    <property type="molecule type" value="Genomic_DNA"/>
</dbReference>
<feature type="domain" description="GH15-like" evidence="1">
    <location>
        <begin position="218"/>
        <end position="583"/>
    </location>
</feature>
<dbReference type="Pfam" id="PF00723">
    <property type="entry name" value="Glyco_hydro_15"/>
    <property type="match status" value="1"/>
</dbReference>
<feature type="domain" description="Trehalase-like N-terminal" evidence="2">
    <location>
        <begin position="3"/>
        <end position="124"/>
    </location>
</feature>
<keyword evidence="4" id="KW-1185">Reference proteome</keyword>
<dbReference type="GO" id="GO:0005975">
    <property type="term" value="P:carbohydrate metabolic process"/>
    <property type="evidence" value="ECO:0007669"/>
    <property type="project" value="InterPro"/>
</dbReference>
<keyword evidence="3" id="KW-0378">Hydrolase</keyword>
<dbReference type="OrthoDB" id="3902805at2"/>
<name>A0A4Q2L405_9MICO</name>
<dbReference type="InterPro" id="IPR045582">
    <property type="entry name" value="Trehalase-like_N"/>
</dbReference>
<dbReference type="GO" id="GO:0004553">
    <property type="term" value="F:hydrolase activity, hydrolyzing O-glycosyl compounds"/>
    <property type="evidence" value="ECO:0007669"/>
    <property type="project" value="UniProtKB-ARBA"/>
</dbReference>
<dbReference type="AlphaFoldDB" id="A0A4Q2L405"/>
<dbReference type="RefSeq" id="WP_129519750.1">
    <property type="nucleotide sequence ID" value="NZ_SDPN01000006.1"/>
</dbReference>
<dbReference type="PANTHER" id="PTHR31616:SF0">
    <property type="entry name" value="GLUCAN 1,4-ALPHA-GLUCOSIDASE"/>
    <property type="match status" value="1"/>
</dbReference>
<sequence length="612" mass="67588">MPQPIEGYAVIGDCRTAALVGVDGSIDWLCLPRFDSASVFGAILGGADHGGWILRPTDAAATMMRAYARDTFTLVTRWTTPDGEVEVTDLMPRTDGRSDVIRRVRGIRGRVPMRQSLRVRFDYAASLPWMRQVGTAEAPALLAVAGPDALVVRGAELEAHGHSHVADFTLDAGETLDLQLSWFAPHEQMPAPLDVDEAIAGTERWWRSWVSGCLEPGAYDDAVRRSLLVLRLLTHEDTGGIVAAATTSLPEELGGSRNWDYRYVWLRDAALTLEALMHHGYTREAQAWRQWLLRAIAGDPADVQIMYGLAGERRLPEWEVSSLPGYGGSSPVRAGNAASEQYQADVFGEVMIALDAARHVGLDDDDFSWSLQVALLGQVEHSLDRPDSGIWEIRGDERHFTHSRAMLWAAFDRGVCAVEHEGRPGPAERWRKLRDRLASEIEQTGFDAELGSYVQFAGAREVDAALLQLAQIGYVAYDDPRMLGTVARIEQTLLRDGLVRRYRTETDVDGVPGDENAFLACSFWLVEQYAHSGRLPEAESLMERLLGFRNELGLLSEEFDVRHRRHAGNTPQALSHLALVRAADAIAHARGVVAESARASIARSSRRMAPAR</sequence>
<organism evidence="3 4">
    <name type="scientific">Agromyces albus</name>
    <dbReference type="NCBI Taxonomy" id="205332"/>
    <lineage>
        <taxon>Bacteria</taxon>
        <taxon>Bacillati</taxon>
        <taxon>Actinomycetota</taxon>
        <taxon>Actinomycetes</taxon>
        <taxon>Micrococcales</taxon>
        <taxon>Microbacteriaceae</taxon>
        <taxon>Agromyces</taxon>
    </lineage>
</organism>
<dbReference type="SUPFAM" id="SSF48208">
    <property type="entry name" value="Six-hairpin glycosidases"/>
    <property type="match status" value="1"/>
</dbReference>
<dbReference type="Proteomes" id="UP000293865">
    <property type="component" value="Unassembled WGS sequence"/>
</dbReference>
<dbReference type="InterPro" id="IPR008928">
    <property type="entry name" value="6-hairpin_glycosidase_sf"/>
</dbReference>
<dbReference type="InterPro" id="IPR012341">
    <property type="entry name" value="6hp_glycosidase-like_sf"/>
</dbReference>
<evidence type="ECO:0000313" key="3">
    <source>
        <dbReference type="EMBL" id="RXZ72197.1"/>
    </source>
</evidence>
<dbReference type="InterPro" id="IPR011613">
    <property type="entry name" value="GH15-like"/>
</dbReference>
<proteinExistence type="predicted"/>
<dbReference type="Pfam" id="PF19291">
    <property type="entry name" value="TREH_N"/>
    <property type="match status" value="1"/>
</dbReference>
<evidence type="ECO:0000259" key="2">
    <source>
        <dbReference type="Pfam" id="PF19291"/>
    </source>
</evidence>
<gene>
    <name evidence="3" type="ORF">ESP51_04750</name>
</gene>
<reference evidence="3 4" key="1">
    <citation type="submission" date="2019-01" db="EMBL/GenBank/DDBJ databases">
        <title>Agromyces.</title>
        <authorList>
            <person name="Li J."/>
        </authorList>
    </citation>
    <scope>NUCLEOTIDE SEQUENCE [LARGE SCALE GENOMIC DNA]</scope>
    <source>
        <strain evidence="3 4">DSM 15934</strain>
    </source>
</reference>
<comment type="caution">
    <text evidence="3">The sequence shown here is derived from an EMBL/GenBank/DDBJ whole genome shotgun (WGS) entry which is preliminary data.</text>
</comment>
<accession>A0A4Q2L405</accession>
<dbReference type="Gene3D" id="1.50.10.10">
    <property type="match status" value="1"/>
</dbReference>
<protein>
    <submittedName>
        <fullName evidence="3">Glycoside hydrolase family 15 protein</fullName>
    </submittedName>
</protein>